<dbReference type="AlphaFoldDB" id="A0A1M5Z4R3"/>
<dbReference type="OrthoDB" id="5568619at2"/>
<evidence type="ECO:0000313" key="2">
    <source>
        <dbReference type="Proteomes" id="UP000184608"/>
    </source>
</evidence>
<protein>
    <submittedName>
        <fullName evidence="1">Uncharacterized protein</fullName>
    </submittedName>
</protein>
<organism evidence="1 2">
    <name type="scientific">Vibrio aerogenes CECT 7868</name>
    <dbReference type="NCBI Taxonomy" id="1216006"/>
    <lineage>
        <taxon>Bacteria</taxon>
        <taxon>Pseudomonadati</taxon>
        <taxon>Pseudomonadota</taxon>
        <taxon>Gammaproteobacteria</taxon>
        <taxon>Vibrionales</taxon>
        <taxon>Vibrionaceae</taxon>
        <taxon>Vibrio</taxon>
    </lineage>
</organism>
<name>A0A1M5Z4R3_9VIBR</name>
<dbReference type="RefSeq" id="WP_073603947.1">
    <property type="nucleotide sequence ID" value="NZ_FQXZ01000022.1"/>
</dbReference>
<sequence length="83" mass="9819">MFQARTSLTEQSIFRLLGYSNNQLSKADYLHIEENQFTVIELSDLRDQIQACHHNIRQQEEDLFNKLQMETPGLKKLPVKEKK</sequence>
<accession>A0A1M5Z4R3</accession>
<dbReference type="EMBL" id="FQXZ01000022">
    <property type="protein sequence ID" value="SHI19124.1"/>
    <property type="molecule type" value="Genomic_DNA"/>
</dbReference>
<gene>
    <name evidence="1" type="ORF">VA7868_02280</name>
</gene>
<proteinExistence type="predicted"/>
<evidence type="ECO:0000313" key="1">
    <source>
        <dbReference type="EMBL" id="SHI19124.1"/>
    </source>
</evidence>
<reference evidence="1 2" key="1">
    <citation type="submission" date="2016-11" db="EMBL/GenBank/DDBJ databases">
        <authorList>
            <person name="Jaros S."/>
            <person name="Januszkiewicz K."/>
            <person name="Wedrychowicz H."/>
        </authorList>
    </citation>
    <scope>NUCLEOTIDE SEQUENCE [LARGE SCALE GENOMIC DNA]</scope>
    <source>
        <strain evidence="1 2">CECT 7868</strain>
    </source>
</reference>
<dbReference type="Proteomes" id="UP000184608">
    <property type="component" value="Unassembled WGS sequence"/>
</dbReference>
<keyword evidence="2" id="KW-1185">Reference proteome</keyword>